<evidence type="ECO:0000313" key="3">
    <source>
        <dbReference type="Proteomes" id="UP000285650"/>
    </source>
</evidence>
<dbReference type="InterPro" id="IPR010982">
    <property type="entry name" value="Lambda_DNA-bd_dom_sf"/>
</dbReference>
<name>A0A414LG63_9BACE</name>
<comment type="caution">
    <text evidence="2">The sequence shown here is derived from an EMBL/GenBank/DDBJ whole genome shotgun (WGS) entry which is preliminary data.</text>
</comment>
<feature type="domain" description="HTH cro/C1-type" evidence="1">
    <location>
        <begin position="14"/>
        <end position="67"/>
    </location>
</feature>
<dbReference type="InterPro" id="IPR001387">
    <property type="entry name" value="Cro/C1-type_HTH"/>
</dbReference>
<sequence>MKMEKPNIYIGEIIKNVMAEKQVTKAELARRLQVKPQSVDYMLTRKSIDTDTLYNVSKALDYDFALLYSISKEQINYDKEDEAYKLSTAKILIELELKPEEIIKLNLKKKIAELLK</sequence>
<evidence type="ECO:0000313" key="2">
    <source>
        <dbReference type="EMBL" id="RHE93638.1"/>
    </source>
</evidence>
<dbReference type="PROSITE" id="PS50943">
    <property type="entry name" value="HTH_CROC1"/>
    <property type="match status" value="1"/>
</dbReference>
<evidence type="ECO:0000259" key="1">
    <source>
        <dbReference type="PROSITE" id="PS50943"/>
    </source>
</evidence>
<dbReference type="Proteomes" id="UP000285650">
    <property type="component" value="Unassembled WGS sequence"/>
</dbReference>
<proteinExistence type="predicted"/>
<accession>A0A414LG63</accession>
<dbReference type="Gene3D" id="1.10.260.40">
    <property type="entry name" value="lambda repressor-like DNA-binding domains"/>
    <property type="match status" value="1"/>
</dbReference>
<dbReference type="GO" id="GO:0003677">
    <property type="term" value="F:DNA binding"/>
    <property type="evidence" value="ECO:0007669"/>
    <property type="project" value="InterPro"/>
</dbReference>
<dbReference type="EMBL" id="QSKV01000003">
    <property type="protein sequence ID" value="RHE93638.1"/>
    <property type="molecule type" value="Genomic_DNA"/>
</dbReference>
<organism evidence="2 3">
    <name type="scientific">Bacteroides intestinalis</name>
    <dbReference type="NCBI Taxonomy" id="329854"/>
    <lineage>
        <taxon>Bacteria</taxon>
        <taxon>Pseudomonadati</taxon>
        <taxon>Bacteroidota</taxon>
        <taxon>Bacteroidia</taxon>
        <taxon>Bacteroidales</taxon>
        <taxon>Bacteroidaceae</taxon>
        <taxon>Bacteroides</taxon>
    </lineage>
</organism>
<dbReference type="AlphaFoldDB" id="A0A414LG63"/>
<protein>
    <submittedName>
        <fullName evidence="2">XRE family transcriptional regulator</fullName>
    </submittedName>
</protein>
<dbReference type="Pfam" id="PF13443">
    <property type="entry name" value="HTH_26"/>
    <property type="match status" value="1"/>
</dbReference>
<dbReference type="SUPFAM" id="SSF47413">
    <property type="entry name" value="lambda repressor-like DNA-binding domains"/>
    <property type="match status" value="1"/>
</dbReference>
<gene>
    <name evidence="2" type="ORF">DW712_06105</name>
</gene>
<reference evidence="2 3" key="1">
    <citation type="submission" date="2018-08" db="EMBL/GenBank/DDBJ databases">
        <title>A genome reference for cultivated species of the human gut microbiota.</title>
        <authorList>
            <person name="Zou Y."/>
            <person name="Xue W."/>
            <person name="Luo G."/>
        </authorList>
    </citation>
    <scope>NUCLEOTIDE SEQUENCE [LARGE SCALE GENOMIC DNA]</scope>
    <source>
        <strain evidence="2 3">AM27-17</strain>
    </source>
</reference>